<reference evidence="1" key="1">
    <citation type="journal article" date="2021" name="Microb. Physiol.">
        <title>Proteogenomic Insights into the Physiology of Marine, Sulfate-Reducing, Filamentous Desulfonema limicola and Desulfonema magnum.</title>
        <authorList>
            <person name="Schnaars V."/>
            <person name="Wohlbrand L."/>
            <person name="Scheve S."/>
            <person name="Hinrichs C."/>
            <person name="Reinhardt R."/>
            <person name="Rabus R."/>
        </authorList>
    </citation>
    <scope>NUCLEOTIDE SEQUENCE</scope>
    <source>
        <strain evidence="1">4be13</strain>
    </source>
</reference>
<keyword evidence="2" id="KW-1185">Reference proteome</keyword>
<gene>
    <name evidence="1" type="ORF">dnm_077860</name>
</gene>
<sequence length="48" mass="5566">MICPREGKIRGSPLFAEKRYIKNCSGTYYPMIKFFDLAQTKTLSFRSA</sequence>
<dbReference type="AlphaFoldDB" id="A0A975BUG2"/>
<evidence type="ECO:0000313" key="2">
    <source>
        <dbReference type="Proteomes" id="UP000663722"/>
    </source>
</evidence>
<name>A0A975BUG2_9BACT</name>
<accession>A0A975BUG2</accession>
<proteinExistence type="predicted"/>
<dbReference type="KEGG" id="dmm:dnm_077860"/>
<dbReference type="Proteomes" id="UP000663722">
    <property type="component" value="Chromosome"/>
</dbReference>
<evidence type="ECO:0000313" key="1">
    <source>
        <dbReference type="EMBL" id="QTA91712.1"/>
    </source>
</evidence>
<dbReference type="EMBL" id="CP061800">
    <property type="protein sequence ID" value="QTA91712.1"/>
    <property type="molecule type" value="Genomic_DNA"/>
</dbReference>
<protein>
    <submittedName>
        <fullName evidence="1">Uncharacterized protein</fullName>
    </submittedName>
</protein>
<organism evidence="1 2">
    <name type="scientific">Desulfonema magnum</name>
    <dbReference type="NCBI Taxonomy" id="45655"/>
    <lineage>
        <taxon>Bacteria</taxon>
        <taxon>Pseudomonadati</taxon>
        <taxon>Thermodesulfobacteriota</taxon>
        <taxon>Desulfobacteria</taxon>
        <taxon>Desulfobacterales</taxon>
        <taxon>Desulfococcaceae</taxon>
        <taxon>Desulfonema</taxon>
    </lineage>
</organism>